<dbReference type="AlphaFoldDB" id="A0ABD0LT39"/>
<evidence type="ECO:0000259" key="3">
    <source>
        <dbReference type="SMART" id="SM00181"/>
    </source>
</evidence>
<feature type="domain" description="EGF-like" evidence="3">
    <location>
        <begin position="995"/>
        <end position="1036"/>
    </location>
</feature>
<evidence type="ECO:0000256" key="1">
    <source>
        <dbReference type="ARBA" id="ARBA00022536"/>
    </source>
</evidence>
<organism evidence="4 5">
    <name type="scientific">Batillaria attramentaria</name>
    <dbReference type="NCBI Taxonomy" id="370345"/>
    <lineage>
        <taxon>Eukaryota</taxon>
        <taxon>Metazoa</taxon>
        <taxon>Spiralia</taxon>
        <taxon>Lophotrochozoa</taxon>
        <taxon>Mollusca</taxon>
        <taxon>Gastropoda</taxon>
        <taxon>Caenogastropoda</taxon>
        <taxon>Sorbeoconcha</taxon>
        <taxon>Cerithioidea</taxon>
        <taxon>Batillariidae</taxon>
        <taxon>Batillaria</taxon>
    </lineage>
</organism>
<comment type="caution">
    <text evidence="4">The sequence shown here is derived from an EMBL/GenBank/DDBJ whole genome shotgun (WGS) entry which is preliminary data.</text>
</comment>
<proteinExistence type="predicted"/>
<name>A0ABD0LT39_9CAEN</name>
<feature type="domain" description="EGF-like" evidence="3">
    <location>
        <begin position="908"/>
        <end position="947"/>
    </location>
</feature>
<reference evidence="4 5" key="1">
    <citation type="journal article" date="2023" name="Sci. Data">
        <title>Genome assembly of the Korean intertidal mud-creeper Batillaria attramentaria.</title>
        <authorList>
            <person name="Patra A.K."/>
            <person name="Ho P.T."/>
            <person name="Jun S."/>
            <person name="Lee S.J."/>
            <person name="Kim Y."/>
            <person name="Won Y.J."/>
        </authorList>
    </citation>
    <scope>NUCLEOTIDE SEQUENCE [LARGE SCALE GENOMIC DNA]</scope>
    <source>
        <strain evidence="4">Wonlab-2016</strain>
    </source>
</reference>
<feature type="domain" description="EGF-like" evidence="3">
    <location>
        <begin position="958"/>
        <end position="993"/>
    </location>
</feature>
<feature type="domain" description="EGF-like" evidence="3">
    <location>
        <begin position="1138"/>
        <end position="1175"/>
    </location>
</feature>
<dbReference type="InterPro" id="IPR006212">
    <property type="entry name" value="Furin_repeat"/>
</dbReference>
<gene>
    <name evidence="4" type="ORF">BaRGS_00006423</name>
</gene>
<feature type="domain" description="EGF-like" evidence="3">
    <location>
        <begin position="680"/>
        <end position="715"/>
    </location>
</feature>
<dbReference type="Proteomes" id="UP001519460">
    <property type="component" value="Unassembled WGS sequence"/>
</dbReference>
<dbReference type="PANTHER" id="PTHR24043:SF8">
    <property type="entry name" value="EGF-LIKE DOMAIN-CONTAINING PROTEIN"/>
    <property type="match status" value="1"/>
</dbReference>
<feature type="domain" description="EGF-like" evidence="3">
    <location>
        <begin position="785"/>
        <end position="821"/>
    </location>
</feature>
<dbReference type="InterPro" id="IPR042635">
    <property type="entry name" value="MEGF10/SREC1/2-like"/>
</dbReference>
<dbReference type="PANTHER" id="PTHR24043">
    <property type="entry name" value="SCAVENGER RECEPTOR CLASS F"/>
    <property type="match status" value="1"/>
</dbReference>
<dbReference type="EMBL" id="JACVVK020000026">
    <property type="protein sequence ID" value="KAK7502470.1"/>
    <property type="molecule type" value="Genomic_DNA"/>
</dbReference>
<feature type="domain" description="EGF-like" evidence="3">
    <location>
        <begin position="1097"/>
        <end position="1132"/>
    </location>
</feature>
<accession>A0ABD0LT39</accession>
<evidence type="ECO:0000313" key="5">
    <source>
        <dbReference type="Proteomes" id="UP001519460"/>
    </source>
</evidence>
<sequence length="1228" mass="133590">MDAVRALFCLWIFTLTHKDRMSHGVMSMMIDEKEIPNSSAFSTPSTWTRYAPEPVRDRKMDTCSNKKFCVIEGHFVTADLDITVSHWVFYFKGGNPVQALKSTKIFTRYGNGRSKPNLQCDPRRITPLADGGVRFSCFNIEHKRAGTNLCIEPTTANEICEIKVLYCPFGATGPICNEKCACMPSLKAIHSWDKFALTKYGVPLYVNTLNLCDTFGRCPYYCWKSDEPADNLDEQKGFTALMNYLRDGTYTSTRPEPQPFCNASVFKVVTDLNFTVGLNTTNFQVTDTENYAISHMSRELSRNIPIWNSTNFFLYRAIAKVQYVTSGSHIKPPYVIDLYKDIYLYATLFSFEYIHPTPKYIHTIYVHFTHRGTGSEPGPHTVKTAFVDLFQNFQYCAAWSGFAAFWFLNITRTDMQFGPDKMCTRQTQQTRLLFSPTDANLDTVLLITCKDTQYGENCDQKCNCKDPRERCRKLVGLCAKSGCRDGYWGVNCTSRCLHVCSVCDWQVGDRDCLRCKNKNRRPPHCNSTECPFGMWGPMCVRCGMCVGDDCNRRTGECPSGCKRGYQGTRCDEILVQCPVGTYGDRTNCKSCAACARGLCDDNGVCTNGCEPGWRGEKCTVKCPPQTYGRNCSEDCGHCHYNSVSQSCNASEGTCPQTQCTSGYRVPNCKVPCPPQQFGINCTEICGHCAAGTICNAATGVCPKGCASNFHGDDCKNTCKIGCGSRSCENCAGSYKQCTLPRGQCLRGCKPGWFGRHCRIKCPQGTYGHNCSEDCGHCLYSASSPTCEAGNGSCPHNECTSGYQMPTCKKACLPGTTGNNCSQICGPCARGSACNAQTSECPHGCAANYTGHDCKKTCDASCPTENCETCSGTYAQCLKPNGTCMIGCSTGWHGSQCRLSCPRGTYGTNCAEDCGHCVYNTLSKTCNASTGFCPSGQCSSGYLLPDCKKPCPAHTTGVNCHEICGNCANGSSCNAVTSECPQGCAAHYFGGNCTQTCDTGCDYDSCRNCSGSYGDCLKPGGKCLNGCQPGWLGAQCRFKCPQGTYGENCSEDCGHCVYTVSKHTCDVVTGTCPSDQCSKGYQSPDCRRPCPANTVGVACGEECGPCVHGSSCSLVTGDCPHGCAANFSGSDCKQTCDPECPGESCEGCRGSFAKCIQPNGTCSAGCKVGWFGINCRLKCPIQTWGEYCSEDCGHCVYNSTFPSCDTINGNCPSGCTEGYIPPDCCRPVI</sequence>
<protein>
    <recommendedName>
        <fullName evidence="3">EGF-like domain-containing protein</fullName>
    </recommendedName>
</protein>
<evidence type="ECO:0000256" key="2">
    <source>
        <dbReference type="SAM" id="SignalP"/>
    </source>
</evidence>
<dbReference type="SMART" id="SM00181">
    <property type="entry name" value="EGF"/>
    <property type="match status" value="10"/>
</dbReference>
<evidence type="ECO:0000313" key="4">
    <source>
        <dbReference type="EMBL" id="KAK7502470.1"/>
    </source>
</evidence>
<feature type="domain" description="EGF-like" evidence="3">
    <location>
        <begin position="860"/>
        <end position="897"/>
    </location>
</feature>
<feature type="chain" id="PRO_5044795278" description="EGF-like domain-containing protein" evidence="2">
    <location>
        <begin position="19"/>
        <end position="1228"/>
    </location>
</feature>
<feature type="domain" description="EGF-like" evidence="3">
    <location>
        <begin position="587"/>
        <end position="619"/>
    </location>
</feature>
<keyword evidence="2" id="KW-0732">Signal</keyword>
<dbReference type="InterPro" id="IPR000742">
    <property type="entry name" value="EGF"/>
</dbReference>
<dbReference type="SMART" id="SM00261">
    <property type="entry name" value="FU"/>
    <property type="match status" value="4"/>
</dbReference>
<keyword evidence="5" id="KW-1185">Reference proteome</keyword>
<dbReference type="Gene3D" id="2.170.300.10">
    <property type="entry name" value="Tie2 ligand-binding domain superfamily"/>
    <property type="match status" value="4"/>
</dbReference>
<keyword evidence="1" id="KW-0245">EGF-like domain</keyword>
<feature type="domain" description="EGF-like" evidence="3">
    <location>
        <begin position="502"/>
        <end position="540"/>
    </location>
</feature>
<feature type="signal peptide" evidence="2">
    <location>
        <begin position="1"/>
        <end position="18"/>
    </location>
</feature>